<feature type="transmembrane region" description="Helical" evidence="1">
    <location>
        <begin position="247"/>
        <end position="266"/>
    </location>
</feature>
<comment type="caution">
    <text evidence="2">The sequence shown here is derived from an EMBL/GenBank/DDBJ whole genome shotgun (WGS) entry which is preliminary data.</text>
</comment>
<organism evidence="2 3">
    <name type="scientific">Roseivirga spongicola</name>
    <dbReference type="NCBI Taxonomy" id="333140"/>
    <lineage>
        <taxon>Bacteria</taxon>
        <taxon>Pseudomonadati</taxon>
        <taxon>Bacteroidota</taxon>
        <taxon>Cytophagia</taxon>
        <taxon>Cytophagales</taxon>
        <taxon>Roseivirgaceae</taxon>
        <taxon>Roseivirga</taxon>
    </lineage>
</organism>
<proteinExistence type="predicted"/>
<keyword evidence="3" id="KW-1185">Reference proteome</keyword>
<dbReference type="STRING" id="333140.AWW68_07425"/>
<feature type="transmembrane region" description="Helical" evidence="1">
    <location>
        <begin position="159"/>
        <end position="187"/>
    </location>
</feature>
<dbReference type="RefSeq" id="WP_068219307.1">
    <property type="nucleotide sequence ID" value="NZ_CP139724.1"/>
</dbReference>
<feature type="transmembrane region" description="Helical" evidence="1">
    <location>
        <begin position="85"/>
        <end position="105"/>
    </location>
</feature>
<dbReference type="Proteomes" id="UP000075606">
    <property type="component" value="Unassembled WGS sequence"/>
</dbReference>
<dbReference type="AlphaFoldDB" id="A0A150XA87"/>
<feature type="transmembrane region" description="Helical" evidence="1">
    <location>
        <begin position="111"/>
        <end position="129"/>
    </location>
</feature>
<feature type="transmembrane region" description="Helical" evidence="1">
    <location>
        <begin position="364"/>
        <end position="382"/>
    </location>
</feature>
<feature type="transmembrane region" description="Helical" evidence="1">
    <location>
        <begin position="199"/>
        <end position="220"/>
    </location>
</feature>
<evidence type="ECO:0008006" key="4">
    <source>
        <dbReference type="Google" id="ProtNLM"/>
    </source>
</evidence>
<protein>
    <recommendedName>
        <fullName evidence="4">Glycosyltransferase RgtA/B/C/D-like domain-containing protein</fullName>
    </recommendedName>
</protein>
<feature type="transmembrane region" description="Helical" evidence="1">
    <location>
        <begin position="278"/>
        <end position="297"/>
    </location>
</feature>
<evidence type="ECO:0000313" key="3">
    <source>
        <dbReference type="Proteomes" id="UP000075606"/>
    </source>
</evidence>
<gene>
    <name evidence="2" type="ORF">AWW68_07425</name>
</gene>
<feature type="transmembrane region" description="Helical" evidence="1">
    <location>
        <begin position="6"/>
        <end position="22"/>
    </location>
</feature>
<feature type="transmembrane region" description="Helical" evidence="1">
    <location>
        <begin position="303"/>
        <end position="320"/>
    </location>
</feature>
<dbReference type="EMBL" id="LRPC01000012">
    <property type="protein sequence ID" value="KYG75657.1"/>
    <property type="molecule type" value="Genomic_DNA"/>
</dbReference>
<keyword evidence="1" id="KW-1133">Transmembrane helix</keyword>
<name>A0A150XA87_9BACT</name>
<evidence type="ECO:0000313" key="2">
    <source>
        <dbReference type="EMBL" id="KYG75657.1"/>
    </source>
</evidence>
<evidence type="ECO:0000256" key="1">
    <source>
        <dbReference type="SAM" id="Phobius"/>
    </source>
</evidence>
<keyword evidence="1" id="KW-0472">Membrane</keyword>
<reference evidence="2 3" key="1">
    <citation type="submission" date="2016-01" db="EMBL/GenBank/DDBJ databases">
        <title>Genome sequencing of Roseivirga spongicola UST030701-084.</title>
        <authorList>
            <person name="Selvaratnam C."/>
            <person name="Thevarajoo S."/>
            <person name="Goh K.M."/>
            <person name="Ee R."/>
            <person name="Chan K.-G."/>
            <person name="Chong C.S."/>
        </authorList>
    </citation>
    <scope>NUCLEOTIDE SEQUENCE [LARGE SCALE GENOMIC DNA]</scope>
    <source>
        <strain evidence="2 3">UST030701-084</strain>
    </source>
</reference>
<feature type="transmembrane region" description="Helical" evidence="1">
    <location>
        <begin position="327"/>
        <end position="344"/>
    </location>
</feature>
<keyword evidence="1" id="KW-0812">Transmembrane</keyword>
<accession>A0A150XA87</accession>
<sequence>MRIKGYWLFVFLGLTLGAFFFYQKTQPSLSYDFAPQFDGNDYRNIYDYFKGYREDYKVPHPFHQRVFVPLIASVFGSDIIPSFQYVNLIFSLLSVAVLFLLWRDLGFELKWFWTGFTWLIFHWTGMIRLNAFDPITVDLPTYTFQALFLWLVLKRKFIHLLWLAPLATIQKESFIALPIILFIYAVWHDRRTKEGFYNVPLIIAAIVLSVTAQYLANFYFPPAEEGRGAFITLAYHAKEAILNPFELVRWLAAMSMAFGPALWLAFNHYRKTNRYDNTRNLLLMYSGLYLAFGILAGGDMTRIIFLGFPFIATWIIYELQEINRSKLILLGLLSLPLTFIWKTIPDPAWQWEAWESWYPEFMESKMALIFLAYVLITSILINRNWPNSKLKN</sequence>
<dbReference type="OrthoDB" id="923635at2"/>